<feature type="compositionally biased region" description="Basic and acidic residues" evidence="1">
    <location>
        <begin position="297"/>
        <end position="320"/>
    </location>
</feature>
<feature type="region of interest" description="Disordered" evidence="1">
    <location>
        <begin position="289"/>
        <end position="332"/>
    </location>
</feature>
<dbReference type="EMBL" id="CADCTU010000503">
    <property type="protein sequence ID" value="CAA9323944.1"/>
    <property type="molecule type" value="Genomic_DNA"/>
</dbReference>
<organism evidence="2">
    <name type="scientific">uncultured Gemmatimonadaceae bacterium</name>
    <dbReference type="NCBI Taxonomy" id="246130"/>
    <lineage>
        <taxon>Bacteria</taxon>
        <taxon>Pseudomonadati</taxon>
        <taxon>Gemmatimonadota</taxon>
        <taxon>Gemmatimonadia</taxon>
        <taxon>Gemmatimonadales</taxon>
        <taxon>Gemmatimonadaceae</taxon>
        <taxon>environmental samples</taxon>
    </lineage>
</organism>
<dbReference type="AlphaFoldDB" id="A0A6J4L612"/>
<evidence type="ECO:0000313" key="2">
    <source>
        <dbReference type="EMBL" id="CAA9323944.1"/>
    </source>
</evidence>
<keyword evidence="2" id="KW-0328">Glycosyltransferase</keyword>
<name>A0A6J4L612_9BACT</name>
<feature type="non-terminal residue" evidence="2">
    <location>
        <position position="1"/>
    </location>
</feature>
<feature type="compositionally biased region" description="Basic residues" evidence="1">
    <location>
        <begin position="182"/>
        <end position="192"/>
    </location>
</feature>
<protein>
    <submittedName>
        <fullName evidence="2">GH13 / GH13_36 / GH13_38 / GH13_23 / GH13_ 16 / GH13_20 / GH13_30 / GH13_3 / GH13_17 / GH13 _31 / GH13_1 / GH13_29 / GH13_40 / GH13_2 / GH1 3_4 / GH13_10 / GH13_19 / GH13_37</fullName>
        <ecNumber evidence="2">2.4.1.18</ecNumber>
    </submittedName>
</protein>
<feature type="non-terminal residue" evidence="2">
    <location>
        <position position="470"/>
    </location>
</feature>
<feature type="compositionally biased region" description="Basic and acidic residues" evidence="1">
    <location>
        <begin position="50"/>
        <end position="60"/>
    </location>
</feature>
<gene>
    <name evidence="2" type="ORF">AVDCRST_MAG11-2140</name>
</gene>
<evidence type="ECO:0000256" key="1">
    <source>
        <dbReference type="SAM" id="MobiDB-lite"/>
    </source>
</evidence>
<feature type="region of interest" description="Disordered" evidence="1">
    <location>
        <begin position="376"/>
        <end position="401"/>
    </location>
</feature>
<feature type="region of interest" description="Disordered" evidence="1">
    <location>
        <begin position="443"/>
        <end position="470"/>
    </location>
</feature>
<dbReference type="EC" id="2.4.1.18" evidence="2"/>
<keyword evidence="2" id="KW-0808">Transferase</keyword>
<feature type="compositionally biased region" description="Basic residues" evidence="1">
    <location>
        <begin position="158"/>
        <end position="174"/>
    </location>
</feature>
<feature type="compositionally biased region" description="Basic and acidic residues" evidence="1">
    <location>
        <begin position="104"/>
        <end position="123"/>
    </location>
</feature>
<feature type="compositionally biased region" description="Low complexity" evidence="1">
    <location>
        <begin position="237"/>
        <end position="246"/>
    </location>
</feature>
<feature type="compositionally biased region" description="Low complexity" evidence="1">
    <location>
        <begin position="70"/>
        <end position="87"/>
    </location>
</feature>
<feature type="compositionally biased region" description="Basic residues" evidence="1">
    <location>
        <begin position="13"/>
        <end position="22"/>
    </location>
</feature>
<sequence>ATRRSIPRATRAAPRRRCRARRLPADAGAPRGDRSAGRPPGDLAPGVVAHRRDLRGERAAVHPRGHARRAPAPAAAARLAGRGHPLADAGAADRPQEPQGDARQLLRDRRLHGGEPGVRDRGRLPRARRRRAPGGDARDPRLGAEPHGVRPPVDHRAPRLLRARPRRRAGQRPRQRGEGHRLDRRRGARLRQPRPAARDARRDALVARLDERRRLPVRRGRGRARRLLGGGARRAPRGGARAVPARRGGEPARARGVRHDVRVGAAPPAQRDRARGEGHGRARRLLRQAAARLPARRVPDVLHEQPRREQLERDRVRADGGEPPARVRARGHRRALDAAALHRAGGEPEQAAALLREGHGRLAGAVAGAVLPPAVRPQARAPRARQRGLGGRAADARDERRRSRVRLHAHARHEHRAGGAQLRRRARDGRLRVARVPRPVHRLVRPYPGRHGRRRLARDPRARVPRARAV</sequence>
<feature type="region of interest" description="Disordered" evidence="1">
    <location>
        <begin position="229"/>
        <end position="256"/>
    </location>
</feature>
<feature type="compositionally biased region" description="Basic and acidic residues" evidence="1">
    <location>
        <begin position="136"/>
        <end position="157"/>
    </location>
</feature>
<feature type="compositionally biased region" description="Basic and acidic residues" evidence="1">
    <location>
        <begin position="247"/>
        <end position="256"/>
    </location>
</feature>
<feature type="region of interest" description="Disordered" evidence="1">
    <location>
        <begin position="1"/>
        <end position="201"/>
    </location>
</feature>
<proteinExistence type="predicted"/>
<reference evidence="2" key="1">
    <citation type="submission" date="2020-02" db="EMBL/GenBank/DDBJ databases">
        <authorList>
            <person name="Meier V. D."/>
        </authorList>
    </citation>
    <scope>NUCLEOTIDE SEQUENCE</scope>
    <source>
        <strain evidence="2">AVDCRST_MAG11</strain>
    </source>
</reference>
<accession>A0A6J4L612</accession>
<feature type="compositionally biased region" description="Basic residues" evidence="1">
    <location>
        <begin position="443"/>
        <end position="456"/>
    </location>
</feature>
<dbReference type="GO" id="GO:0003844">
    <property type="term" value="F:1,4-alpha-glucan branching enzyme activity"/>
    <property type="evidence" value="ECO:0007669"/>
    <property type="project" value="UniProtKB-EC"/>
</dbReference>